<dbReference type="OrthoDB" id="2660687at2759"/>
<gene>
    <name evidence="2" type="ORF">AZE42_05484</name>
</gene>
<feature type="region of interest" description="Disordered" evidence="1">
    <location>
        <begin position="39"/>
        <end position="62"/>
    </location>
</feature>
<dbReference type="InterPro" id="IPR015943">
    <property type="entry name" value="WD40/YVTN_repeat-like_dom_sf"/>
</dbReference>
<dbReference type="SUPFAM" id="SSF50978">
    <property type="entry name" value="WD40 repeat-like"/>
    <property type="match status" value="1"/>
</dbReference>
<protein>
    <submittedName>
        <fullName evidence="2">Uncharacterized protein</fullName>
    </submittedName>
</protein>
<name>A0A1J8QRH2_9AGAM</name>
<dbReference type="InterPro" id="IPR001680">
    <property type="entry name" value="WD40_rpt"/>
</dbReference>
<sequence length="111" mass="11891">MAEAAEPIIPINTPSRTFECHKSIVSAVEIFPDERRMATGSTGKTLQVSGDGQMIGSSDKKGELIARDGNTVESITQSIKVHPKMICSLKFPSDSAVLVAGSWDITTIERA</sequence>
<accession>A0A1J8QRH2</accession>
<proteinExistence type="predicted"/>
<reference evidence="2 3" key="1">
    <citation type="submission" date="2016-03" db="EMBL/GenBank/DDBJ databases">
        <title>Comparative genomics of the ectomycorrhizal sister species Rhizopogon vinicolor and Rhizopogon vesiculosus (Basidiomycota: Boletales) reveals a divergence of the mating type B locus.</title>
        <authorList>
            <person name="Mujic A.B."/>
            <person name="Kuo A."/>
            <person name="Tritt A."/>
            <person name="Lipzen A."/>
            <person name="Chen C."/>
            <person name="Johnson J."/>
            <person name="Sharma A."/>
            <person name="Barry K."/>
            <person name="Grigoriev I.V."/>
            <person name="Spatafora J.W."/>
        </authorList>
    </citation>
    <scope>NUCLEOTIDE SEQUENCE [LARGE SCALE GENOMIC DNA]</scope>
    <source>
        <strain evidence="2 3">AM-OR11-056</strain>
    </source>
</reference>
<evidence type="ECO:0000313" key="3">
    <source>
        <dbReference type="Proteomes" id="UP000183567"/>
    </source>
</evidence>
<evidence type="ECO:0000256" key="1">
    <source>
        <dbReference type="SAM" id="MobiDB-lite"/>
    </source>
</evidence>
<dbReference type="SMART" id="SM00320">
    <property type="entry name" value="WD40"/>
    <property type="match status" value="2"/>
</dbReference>
<feature type="compositionally biased region" description="Polar residues" evidence="1">
    <location>
        <begin position="39"/>
        <end position="50"/>
    </location>
</feature>
<dbReference type="Proteomes" id="UP000183567">
    <property type="component" value="Unassembled WGS sequence"/>
</dbReference>
<keyword evidence="3" id="KW-1185">Reference proteome</keyword>
<dbReference type="EMBL" id="LVVM01002721">
    <property type="protein sequence ID" value="OJA16057.1"/>
    <property type="molecule type" value="Genomic_DNA"/>
</dbReference>
<organism evidence="2 3">
    <name type="scientific">Rhizopogon vesiculosus</name>
    <dbReference type="NCBI Taxonomy" id="180088"/>
    <lineage>
        <taxon>Eukaryota</taxon>
        <taxon>Fungi</taxon>
        <taxon>Dikarya</taxon>
        <taxon>Basidiomycota</taxon>
        <taxon>Agaricomycotina</taxon>
        <taxon>Agaricomycetes</taxon>
        <taxon>Agaricomycetidae</taxon>
        <taxon>Boletales</taxon>
        <taxon>Suillineae</taxon>
        <taxon>Rhizopogonaceae</taxon>
        <taxon>Rhizopogon</taxon>
    </lineage>
</organism>
<dbReference type="Gene3D" id="2.130.10.10">
    <property type="entry name" value="YVTN repeat-like/Quinoprotein amine dehydrogenase"/>
    <property type="match status" value="1"/>
</dbReference>
<dbReference type="InterPro" id="IPR036322">
    <property type="entry name" value="WD40_repeat_dom_sf"/>
</dbReference>
<dbReference type="AlphaFoldDB" id="A0A1J8QRH2"/>
<comment type="caution">
    <text evidence="2">The sequence shown here is derived from an EMBL/GenBank/DDBJ whole genome shotgun (WGS) entry which is preliminary data.</text>
</comment>
<evidence type="ECO:0000313" key="2">
    <source>
        <dbReference type="EMBL" id="OJA16057.1"/>
    </source>
</evidence>
<dbReference type="Pfam" id="PF00400">
    <property type="entry name" value="WD40"/>
    <property type="match status" value="2"/>
</dbReference>